<protein>
    <recommendedName>
        <fullName evidence="2">Terminase small subunit</fullName>
    </recommendedName>
</protein>
<dbReference type="InterPro" id="IPR052404">
    <property type="entry name" value="SPP1-like_terminase"/>
</dbReference>
<dbReference type="PANTHER" id="PTHR41328:SF2">
    <property type="entry name" value="TERMINASE SMALL SUBUNIT"/>
    <property type="match status" value="1"/>
</dbReference>
<dbReference type="AlphaFoldDB" id="A0A0F8YDV4"/>
<reference evidence="1" key="1">
    <citation type="journal article" date="2015" name="Nature">
        <title>Complex archaea that bridge the gap between prokaryotes and eukaryotes.</title>
        <authorList>
            <person name="Spang A."/>
            <person name="Saw J.H."/>
            <person name="Jorgensen S.L."/>
            <person name="Zaremba-Niedzwiedzka K."/>
            <person name="Martijn J."/>
            <person name="Lind A.E."/>
            <person name="van Eijk R."/>
            <person name="Schleper C."/>
            <person name="Guy L."/>
            <person name="Ettema T.J."/>
        </authorList>
    </citation>
    <scope>NUCLEOTIDE SEQUENCE</scope>
</reference>
<name>A0A0F8YDV4_9ZZZZ</name>
<dbReference type="EMBL" id="LAZR01053950">
    <property type="protein sequence ID" value="KKK79612.1"/>
    <property type="molecule type" value="Genomic_DNA"/>
</dbReference>
<dbReference type="InterPro" id="IPR005335">
    <property type="entry name" value="Terminase_ssu"/>
</dbReference>
<gene>
    <name evidence="1" type="ORF">LCGC14_2831760</name>
</gene>
<dbReference type="PANTHER" id="PTHR41328">
    <property type="entry name" value="TERMINASE SMALL SUBUNIT-RELATED"/>
    <property type="match status" value="1"/>
</dbReference>
<evidence type="ECO:0008006" key="2">
    <source>
        <dbReference type="Google" id="ProtNLM"/>
    </source>
</evidence>
<sequence length="172" mass="19226">MLRAVDYVMRGMTKKNALLKAGYSDSVASTDAVSVFGRDDVKAEIERRRKRIAMKANVDAAWIVKRLMDIANADIADLLIVDDIGNTRLDMALMTPQLRRALEGEFSLSEEGTSSVRMRVKTTDKLRALEMLGKYLDMFTDTVKVEGEISLIERLHAGRSRVSDGIISEDLD</sequence>
<evidence type="ECO:0000313" key="1">
    <source>
        <dbReference type="EMBL" id="KKK79612.1"/>
    </source>
</evidence>
<organism evidence="1">
    <name type="scientific">marine sediment metagenome</name>
    <dbReference type="NCBI Taxonomy" id="412755"/>
    <lineage>
        <taxon>unclassified sequences</taxon>
        <taxon>metagenomes</taxon>
        <taxon>ecological metagenomes</taxon>
    </lineage>
</organism>
<comment type="caution">
    <text evidence="1">The sequence shown here is derived from an EMBL/GenBank/DDBJ whole genome shotgun (WGS) entry which is preliminary data.</text>
</comment>
<dbReference type="GO" id="GO:0051276">
    <property type="term" value="P:chromosome organization"/>
    <property type="evidence" value="ECO:0007669"/>
    <property type="project" value="InterPro"/>
</dbReference>
<accession>A0A0F8YDV4</accession>
<proteinExistence type="predicted"/>
<dbReference type="Pfam" id="PF03592">
    <property type="entry name" value="Terminase_2"/>
    <property type="match status" value="1"/>
</dbReference>